<gene>
    <name evidence="11" type="ORF">CATMQ487_20450</name>
</gene>
<dbReference type="Gene3D" id="2.40.30.170">
    <property type="match status" value="1"/>
</dbReference>
<keyword evidence="5 9" id="KW-0812">Transmembrane</keyword>
<reference evidence="11" key="1">
    <citation type="submission" date="2022-04" db="EMBL/GenBank/DDBJ databases">
        <title>Whole genome sequence of Sphaerotilus sp. FB-5.</title>
        <authorList>
            <person name="Takeda M."/>
            <person name="Narihara S."/>
            <person name="Akimoto M."/>
            <person name="Akimoto R."/>
            <person name="Nishiyashiki S."/>
            <person name="Murakami T."/>
        </authorList>
    </citation>
    <scope>NUCLEOTIDE SEQUENCE</scope>
    <source>
        <strain evidence="11">FB-5</strain>
    </source>
</reference>
<feature type="transmembrane region" description="Helical" evidence="9">
    <location>
        <begin position="263"/>
        <end position="282"/>
    </location>
</feature>
<dbReference type="InterPro" id="IPR050465">
    <property type="entry name" value="UPF0194_transport"/>
</dbReference>
<feature type="transmembrane region" description="Helical" evidence="9">
    <location>
        <begin position="392"/>
        <end position="411"/>
    </location>
</feature>
<evidence type="ECO:0000256" key="8">
    <source>
        <dbReference type="ARBA" id="ARBA00023136"/>
    </source>
</evidence>
<evidence type="ECO:0000256" key="4">
    <source>
        <dbReference type="ARBA" id="ARBA00007931"/>
    </source>
</evidence>
<sequence>MNAISVPALTLPARSAPQPALPWPALREDLQLHHGAALPDGQPSWTLHDPVRHRFHRIDWLTYEVLCRWWLADAALIAQQICDQTTLVVDDAHVQQVLDLARRHQWVQLQQPPSAPHAPVGDLRSALTWLLHHYLFFRIPLLDPDRLLQRLLPRLAWLGGAAFTRLSVAVLAVGLAGLARQWDQAAHQWLDLLSWRGALLYGLTLVSVKLAHEFGHALVAKHHGLRVPTMGVAFMVLWPVAYTDTSEAWRLADTRSRMHIAAAGVRTELTLAAWATLAWVLLPDGALRTAAFIVATMTWVSTVLVNLSPFMRFDGYFLLSDALDLPNLHERAFALARWQLRRVLLGWQAEAPEACTSARRRGLIAFAWATWGYRLMLYLGIAWMVYTYAFKALGIVLLAVELGWFIAAPLWRELRDWARARSVWQRQPRARLTLIGLLGLAALAALPWPVRETAGALLAPARELVLHLPASATLRSLPLRLGQPVRQGELLLSADAPALTARLAMNAARVQQLEQQVSAASLGGEQQAQWNSLQAALATARDEARAITEELGRYQPQAPFDAVVVDLDPSLRVGAPVSARQPLLKLASPAPWRVVAYVSEAAARQLRNGEAAHFIADAQPLQRHGARIVSIAPHASAVMPEAVLAQAQGGLIEAREHSGQWLPVQPLYRVELTLDSAPALTLRHWRGHIVLDLPARSLWQRGWTAVAEVWVREGGF</sequence>
<evidence type="ECO:0000256" key="7">
    <source>
        <dbReference type="ARBA" id="ARBA00023054"/>
    </source>
</evidence>
<keyword evidence="12" id="KW-1185">Reference proteome</keyword>
<feature type="transmembrane region" description="Helical" evidence="9">
    <location>
        <begin position="225"/>
        <end position="242"/>
    </location>
</feature>
<name>A0ABN6PJ86_9BURK</name>
<evidence type="ECO:0000256" key="3">
    <source>
        <dbReference type="ARBA" id="ARBA00004196"/>
    </source>
</evidence>
<organism evidence="11 12">
    <name type="scientific">Sphaerotilus microaerophilus</name>
    <dbReference type="NCBI Taxonomy" id="2914710"/>
    <lineage>
        <taxon>Bacteria</taxon>
        <taxon>Pseudomonadati</taxon>
        <taxon>Pseudomonadota</taxon>
        <taxon>Betaproteobacteria</taxon>
        <taxon>Burkholderiales</taxon>
        <taxon>Sphaerotilaceae</taxon>
        <taxon>Sphaerotilus</taxon>
    </lineage>
</organism>
<evidence type="ECO:0000256" key="9">
    <source>
        <dbReference type="SAM" id="Phobius"/>
    </source>
</evidence>
<evidence type="ECO:0000313" key="11">
    <source>
        <dbReference type="EMBL" id="BDI05075.1"/>
    </source>
</evidence>
<comment type="similarity">
    <text evidence="4">Belongs to the peptidase M50B family.</text>
</comment>
<dbReference type="EMBL" id="AP025730">
    <property type="protein sequence ID" value="BDI05075.1"/>
    <property type="molecule type" value="Genomic_DNA"/>
</dbReference>
<keyword evidence="7" id="KW-0175">Coiled coil</keyword>
<comment type="subcellular location">
    <subcellularLocation>
        <location evidence="3">Cell envelope</location>
    </subcellularLocation>
    <subcellularLocation>
        <location evidence="2">Membrane</location>
        <topology evidence="2">Multi-pass membrane protein</topology>
    </subcellularLocation>
</comment>
<evidence type="ECO:0000256" key="1">
    <source>
        <dbReference type="ARBA" id="ARBA00001947"/>
    </source>
</evidence>
<feature type="transmembrane region" description="Helical" evidence="9">
    <location>
        <begin position="432"/>
        <end position="450"/>
    </location>
</feature>
<dbReference type="Pfam" id="PF02163">
    <property type="entry name" value="Peptidase_M50"/>
    <property type="match status" value="1"/>
</dbReference>
<comment type="cofactor">
    <cofactor evidence="1">
        <name>Zn(2+)</name>
        <dbReference type="ChEBI" id="CHEBI:29105"/>
    </cofactor>
</comment>
<keyword evidence="6 9" id="KW-1133">Transmembrane helix</keyword>
<dbReference type="Proteomes" id="UP001057498">
    <property type="component" value="Chromosome"/>
</dbReference>
<feature type="transmembrane region" description="Helical" evidence="9">
    <location>
        <begin position="155"/>
        <end position="178"/>
    </location>
</feature>
<protein>
    <recommendedName>
        <fullName evidence="10">Peptidase M50 domain-containing protein</fullName>
    </recommendedName>
</protein>
<feature type="transmembrane region" description="Helical" evidence="9">
    <location>
        <begin position="288"/>
        <end position="307"/>
    </location>
</feature>
<evidence type="ECO:0000256" key="6">
    <source>
        <dbReference type="ARBA" id="ARBA00022989"/>
    </source>
</evidence>
<dbReference type="PANTHER" id="PTHR32347">
    <property type="entry name" value="EFFLUX SYSTEM COMPONENT YKNX-RELATED"/>
    <property type="match status" value="1"/>
</dbReference>
<accession>A0ABN6PJ86</accession>
<feature type="transmembrane region" description="Helical" evidence="9">
    <location>
        <begin position="198"/>
        <end position="219"/>
    </location>
</feature>
<keyword evidence="8 9" id="KW-0472">Membrane</keyword>
<proteinExistence type="inferred from homology"/>
<evidence type="ECO:0000256" key="5">
    <source>
        <dbReference type="ARBA" id="ARBA00022692"/>
    </source>
</evidence>
<dbReference type="PANTHER" id="PTHR32347:SF23">
    <property type="entry name" value="BLL5650 PROTEIN"/>
    <property type="match status" value="1"/>
</dbReference>
<evidence type="ECO:0000256" key="2">
    <source>
        <dbReference type="ARBA" id="ARBA00004141"/>
    </source>
</evidence>
<dbReference type="RefSeq" id="WP_251973140.1">
    <property type="nucleotide sequence ID" value="NZ_AP025730.1"/>
</dbReference>
<evidence type="ECO:0000313" key="12">
    <source>
        <dbReference type="Proteomes" id="UP001057498"/>
    </source>
</evidence>
<feature type="domain" description="Peptidase M50" evidence="10">
    <location>
        <begin position="204"/>
        <end position="280"/>
    </location>
</feature>
<dbReference type="InterPro" id="IPR008915">
    <property type="entry name" value="Peptidase_M50"/>
</dbReference>
<feature type="transmembrane region" description="Helical" evidence="9">
    <location>
        <begin position="363"/>
        <end position="386"/>
    </location>
</feature>
<evidence type="ECO:0000259" key="10">
    <source>
        <dbReference type="Pfam" id="PF02163"/>
    </source>
</evidence>